<dbReference type="GO" id="GO:0032259">
    <property type="term" value="P:methylation"/>
    <property type="evidence" value="ECO:0007669"/>
    <property type="project" value="UniProtKB-KW"/>
</dbReference>
<dbReference type="AlphaFoldDB" id="A0AAJ0G3Y8"/>
<dbReference type="PANTHER" id="PTHR12714">
    <property type="entry name" value="PROTEIN-S ISOPRENYLCYSTEINE O-METHYLTRANSFERASE"/>
    <property type="match status" value="1"/>
</dbReference>
<comment type="subcellular location">
    <subcellularLocation>
        <location evidence="5">Endoplasmic reticulum membrane</location>
        <topology evidence="5">Multi-pass membrane protein</topology>
    </subcellularLocation>
    <subcellularLocation>
        <location evidence="1">Membrane</location>
        <topology evidence="1">Multi-pass membrane protein</topology>
    </subcellularLocation>
</comment>
<evidence type="ECO:0000256" key="2">
    <source>
        <dbReference type="ARBA" id="ARBA00022692"/>
    </source>
</evidence>
<dbReference type="GO" id="GO:0004671">
    <property type="term" value="F:protein C-terminal S-isoprenylcysteine carboxyl O-methyltransferase activity"/>
    <property type="evidence" value="ECO:0007669"/>
    <property type="project" value="UniProtKB-EC"/>
</dbReference>
<evidence type="ECO:0000256" key="1">
    <source>
        <dbReference type="ARBA" id="ARBA00004141"/>
    </source>
</evidence>
<evidence type="ECO:0000256" key="3">
    <source>
        <dbReference type="ARBA" id="ARBA00022989"/>
    </source>
</evidence>
<proteinExistence type="inferred from homology"/>
<name>A0AAJ0G3Y8_9HYPO</name>
<feature type="transmembrane region" description="Helical" evidence="5">
    <location>
        <begin position="154"/>
        <end position="172"/>
    </location>
</feature>
<keyword evidence="7" id="KW-1185">Reference proteome</keyword>
<dbReference type="EC" id="2.1.1.100" evidence="5"/>
<evidence type="ECO:0000256" key="4">
    <source>
        <dbReference type="ARBA" id="ARBA00023136"/>
    </source>
</evidence>
<evidence type="ECO:0000313" key="6">
    <source>
        <dbReference type="EMBL" id="KAK2616508.1"/>
    </source>
</evidence>
<keyword evidence="4 5" id="KW-0472">Membrane</keyword>
<dbReference type="InterPro" id="IPR007269">
    <property type="entry name" value="ICMT_MeTrfase"/>
</dbReference>
<accession>A0AAJ0G3Y8</accession>
<dbReference type="GO" id="GO:0005789">
    <property type="term" value="C:endoplasmic reticulum membrane"/>
    <property type="evidence" value="ECO:0007669"/>
    <property type="project" value="UniProtKB-SubCell"/>
</dbReference>
<reference evidence="6" key="1">
    <citation type="submission" date="2023-06" db="EMBL/GenBank/DDBJ databases">
        <title>Conoideocrella luteorostrata (Hypocreales: Clavicipitaceae), a potential biocontrol fungus for elongate hemlock scale in United States Christmas tree production areas.</title>
        <authorList>
            <person name="Barrett H."/>
            <person name="Lovett B."/>
            <person name="Macias A.M."/>
            <person name="Stajich J.E."/>
            <person name="Kasson M.T."/>
        </authorList>
    </citation>
    <scope>NUCLEOTIDE SEQUENCE</scope>
    <source>
        <strain evidence="6">ARSEF 14590</strain>
    </source>
</reference>
<dbReference type="EMBL" id="JASWJB010000005">
    <property type="protein sequence ID" value="KAK2616508.1"/>
    <property type="molecule type" value="Genomic_DNA"/>
</dbReference>
<gene>
    <name evidence="6" type="ORF">QQS21_000551</name>
</gene>
<comment type="similarity">
    <text evidence="5">Belongs to the class VI-like SAM-binding methyltransferase superfamily. Isoprenylcysteine carboxyl methyltransferase family.</text>
</comment>
<dbReference type="Pfam" id="PF04140">
    <property type="entry name" value="ICMT"/>
    <property type="match status" value="1"/>
</dbReference>
<dbReference type="PANTHER" id="PTHR12714:SF9">
    <property type="entry name" value="PROTEIN-S-ISOPRENYLCYSTEINE O-METHYLTRANSFERASE"/>
    <property type="match status" value="1"/>
</dbReference>
<comment type="caution">
    <text evidence="6">The sequence shown here is derived from an EMBL/GenBank/DDBJ whole genome shotgun (WGS) entry which is preliminary data.</text>
</comment>
<feature type="transmembrane region" description="Helical" evidence="5">
    <location>
        <begin position="63"/>
        <end position="85"/>
    </location>
</feature>
<sequence length="204" mass="22863">MPPGSSEALPRDTVGPGAAAINGRRFVTLALWTWHTLVTVLYPSTPWALCPCRHNLTDTLFTWSSYTAVALAVIIIAAPIRLLAFRQLGENFTFRLAKPKALVTTGLYAHVRHPSYPTNWLVWVANLGLLLRLDGVLGCVMPSVLVRWGMRSGLWPALLLGLALMSLISIWVRVQDEEAMLKGVFGKEWEEYHVKTPRFIPWVF</sequence>
<dbReference type="Proteomes" id="UP001251528">
    <property type="component" value="Unassembled WGS sequence"/>
</dbReference>
<comment type="catalytic activity">
    <reaction evidence="5">
        <text>[protein]-C-terminal S-[(2E,6E)-farnesyl]-L-cysteine + S-adenosyl-L-methionine = [protein]-C-terminal S-[(2E,6E)-farnesyl]-L-cysteine methyl ester + S-adenosyl-L-homocysteine</text>
        <dbReference type="Rhea" id="RHEA:21672"/>
        <dbReference type="Rhea" id="RHEA-COMP:12125"/>
        <dbReference type="Rhea" id="RHEA-COMP:12126"/>
        <dbReference type="ChEBI" id="CHEBI:57856"/>
        <dbReference type="ChEBI" id="CHEBI:59789"/>
        <dbReference type="ChEBI" id="CHEBI:90510"/>
        <dbReference type="ChEBI" id="CHEBI:90511"/>
        <dbReference type="EC" id="2.1.1.100"/>
    </reaction>
</comment>
<keyword evidence="2 5" id="KW-0812">Transmembrane</keyword>
<keyword evidence="5" id="KW-0256">Endoplasmic reticulum</keyword>
<feature type="transmembrane region" description="Helical" evidence="5">
    <location>
        <begin position="120"/>
        <end position="148"/>
    </location>
</feature>
<protein>
    <recommendedName>
        <fullName evidence="5">Protein-S-isoprenylcysteine O-methyltransferase</fullName>
        <ecNumber evidence="5">2.1.1.100</ecNumber>
    </recommendedName>
</protein>
<keyword evidence="5" id="KW-0808">Transferase</keyword>
<organism evidence="6 7">
    <name type="scientific">Conoideocrella luteorostrata</name>
    <dbReference type="NCBI Taxonomy" id="1105319"/>
    <lineage>
        <taxon>Eukaryota</taxon>
        <taxon>Fungi</taxon>
        <taxon>Dikarya</taxon>
        <taxon>Ascomycota</taxon>
        <taxon>Pezizomycotina</taxon>
        <taxon>Sordariomycetes</taxon>
        <taxon>Hypocreomycetidae</taxon>
        <taxon>Hypocreales</taxon>
        <taxon>Clavicipitaceae</taxon>
        <taxon>Conoideocrella</taxon>
    </lineage>
</organism>
<evidence type="ECO:0000256" key="5">
    <source>
        <dbReference type="RuleBase" id="RU362022"/>
    </source>
</evidence>
<evidence type="ECO:0000313" key="7">
    <source>
        <dbReference type="Proteomes" id="UP001251528"/>
    </source>
</evidence>
<comment type="caution">
    <text evidence="5">Lacks conserved residue(s) required for the propagation of feature annotation.</text>
</comment>
<keyword evidence="5" id="KW-0489">Methyltransferase</keyword>
<dbReference type="Gene3D" id="1.20.120.1630">
    <property type="match status" value="1"/>
</dbReference>
<keyword evidence="3 5" id="KW-1133">Transmembrane helix</keyword>
<keyword evidence="5" id="KW-0949">S-adenosyl-L-methionine</keyword>